<accession>A0A2T0SSF7</accession>
<evidence type="ECO:0000313" key="4">
    <source>
        <dbReference type="Proteomes" id="UP000239494"/>
    </source>
</evidence>
<dbReference type="SMART" id="SM00862">
    <property type="entry name" value="Trans_reg_C"/>
    <property type="match status" value="1"/>
</dbReference>
<comment type="caution">
    <text evidence="3">The sequence shown here is derived from an EMBL/GenBank/DDBJ whole genome shotgun (WGS) entry which is preliminary data.</text>
</comment>
<reference evidence="3 4" key="1">
    <citation type="submission" date="2018-03" db="EMBL/GenBank/DDBJ databases">
        <title>Genomic Encyclopedia of Archaeal and Bacterial Type Strains, Phase II (KMG-II): from individual species to whole genera.</title>
        <authorList>
            <person name="Goeker M."/>
        </authorList>
    </citation>
    <scope>NUCLEOTIDE SEQUENCE [LARGE SCALE GENOMIC DNA]</scope>
    <source>
        <strain evidence="3 4">DSM 44720</strain>
    </source>
</reference>
<dbReference type="RefSeq" id="WP_106192900.1">
    <property type="nucleotide sequence ID" value="NZ_PVTF01000012.1"/>
</dbReference>
<evidence type="ECO:0000259" key="2">
    <source>
        <dbReference type="SMART" id="SM00862"/>
    </source>
</evidence>
<keyword evidence="1" id="KW-0238">DNA-binding</keyword>
<evidence type="ECO:0000256" key="1">
    <source>
        <dbReference type="ARBA" id="ARBA00023125"/>
    </source>
</evidence>
<dbReference type="EMBL" id="PVTF01000012">
    <property type="protein sequence ID" value="PRY36340.1"/>
    <property type="molecule type" value="Genomic_DNA"/>
</dbReference>
<sequence>MHPVDEHEPRSRALSRVYDAVLGGGAGEPRPVISESWHRSLAAKVDPDQHEAPVVYAADEVVDLREAHPLASVLPMLRETLVSIADEAMHVMVITDAHGNILWCEGESEIRRLADRVRLTEGARWSEEASGTNAMGTALALGKPVTVHSAEHLVRAYHGWTCAASPVRDPDTGRMLGVVDISGPLRTVHPAMGALVSAAARLAEGQLQLQVATRDERLRARNMRHLTALRGEPGALLSPTGRVLATEPLGMLPARIAVDVDRLVLPDGRVGVLEPLAEGYLLRVPRAGGPPRIPLLALSFLGDDHPTAELDGRELPLSLRHAEILTALALHPAGLTADQLALRLYGERGNPTTVRAELHRLRAQLGDGVLLTRPYRLRADVRGDFAAVRKALRGGDVGSAATGYRGALLPQSEAPVVCEEREDLLAGVRRAVITRGDAESLWEFTRTEDGRGDVEALTHLERALPRGDLRRELVASQLRRARADC</sequence>
<dbReference type="InterPro" id="IPR001867">
    <property type="entry name" value="OmpR/PhoB-type_DNA-bd"/>
</dbReference>
<keyword evidence="4" id="KW-1185">Reference proteome</keyword>
<proteinExistence type="predicted"/>
<evidence type="ECO:0000313" key="3">
    <source>
        <dbReference type="EMBL" id="PRY36340.1"/>
    </source>
</evidence>
<dbReference type="Proteomes" id="UP000239494">
    <property type="component" value="Unassembled WGS sequence"/>
</dbReference>
<dbReference type="InterPro" id="IPR003018">
    <property type="entry name" value="GAF"/>
</dbReference>
<dbReference type="OrthoDB" id="3928741at2"/>
<feature type="domain" description="OmpR/PhoB-type" evidence="2">
    <location>
        <begin position="312"/>
        <end position="377"/>
    </location>
</feature>
<protein>
    <submittedName>
        <fullName evidence="3">GAF domain-containing protein</fullName>
    </submittedName>
</protein>
<dbReference type="InterPro" id="IPR029016">
    <property type="entry name" value="GAF-like_dom_sf"/>
</dbReference>
<dbReference type="GO" id="GO:0003677">
    <property type="term" value="F:DNA binding"/>
    <property type="evidence" value="ECO:0007669"/>
    <property type="project" value="UniProtKB-KW"/>
</dbReference>
<name>A0A2T0SSF7_9PSEU</name>
<dbReference type="Gene3D" id="3.30.450.40">
    <property type="match status" value="1"/>
</dbReference>
<organism evidence="3 4">
    <name type="scientific">Umezawaea tangerina</name>
    <dbReference type="NCBI Taxonomy" id="84725"/>
    <lineage>
        <taxon>Bacteria</taxon>
        <taxon>Bacillati</taxon>
        <taxon>Actinomycetota</taxon>
        <taxon>Actinomycetes</taxon>
        <taxon>Pseudonocardiales</taxon>
        <taxon>Pseudonocardiaceae</taxon>
        <taxon>Umezawaea</taxon>
    </lineage>
</organism>
<gene>
    <name evidence="3" type="ORF">CLV43_112268</name>
</gene>
<dbReference type="Pfam" id="PF01590">
    <property type="entry name" value="GAF"/>
    <property type="match status" value="1"/>
</dbReference>
<dbReference type="GO" id="GO:0006355">
    <property type="term" value="P:regulation of DNA-templated transcription"/>
    <property type="evidence" value="ECO:0007669"/>
    <property type="project" value="InterPro"/>
</dbReference>
<dbReference type="GO" id="GO:0000160">
    <property type="term" value="P:phosphorelay signal transduction system"/>
    <property type="evidence" value="ECO:0007669"/>
    <property type="project" value="InterPro"/>
</dbReference>
<dbReference type="AlphaFoldDB" id="A0A2T0SSF7"/>